<protein>
    <recommendedName>
        <fullName evidence="1">Homeodomain phBC6A51-type domain-containing protein</fullName>
    </recommendedName>
</protein>
<evidence type="ECO:0000259" key="1">
    <source>
        <dbReference type="Pfam" id="PF13022"/>
    </source>
</evidence>
<accession>A0A223KV60</accession>
<dbReference type="AlphaFoldDB" id="A0A223KV60"/>
<feature type="domain" description="Homeodomain phBC6A51-type" evidence="1">
    <location>
        <begin position="17"/>
        <end position="122"/>
    </location>
</feature>
<dbReference type="STRING" id="1314751.GCA_001591425_03706"/>
<dbReference type="InterPro" id="IPR024978">
    <property type="entry name" value="Homeodomain_phBC6A51-type"/>
</dbReference>
<sequence>MKNETNNVVIEELQERLEPRQAHAAQLMVANEFAGKGDKKTLEEIAEEVGVTRQTLHNWKTSNIAFIEYLKALSTVTLDSQRSFVDAQLMKLIAGGNNGIPSVKGVELYYKLTGALIERQEVISGNAPSSSPKMTRNELASEIQKLSDMLR</sequence>
<name>A0A223KV60_9BACI</name>
<dbReference type="Pfam" id="PF13022">
    <property type="entry name" value="HTH_Tnp_1_2"/>
    <property type="match status" value="1"/>
</dbReference>
<gene>
    <name evidence="2" type="ORF">BC6307_19320</name>
</gene>
<dbReference type="InterPro" id="IPR009057">
    <property type="entry name" value="Homeodomain-like_sf"/>
</dbReference>
<reference evidence="2 3" key="1">
    <citation type="submission" date="2016-12" db="EMBL/GenBank/DDBJ databases">
        <title>The whole genome sequencing and assembly of Bacillus cohnii DSM 6307T strain.</title>
        <authorList>
            <person name="Lee Y.-J."/>
            <person name="Yi H."/>
            <person name="Bahn Y.-S."/>
            <person name="Kim J.F."/>
            <person name="Lee D.-W."/>
        </authorList>
    </citation>
    <scope>NUCLEOTIDE SEQUENCE [LARGE SCALE GENOMIC DNA]</scope>
    <source>
        <strain evidence="2 3">DSM 6307</strain>
    </source>
</reference>
<dbReference type="KEGG" id="bcoh:BC6307_19320"/>
<dbReference type="RefSeq" id="WP_066419528.1">
    <property type="nucleotide sequence ID" value="NZ_CP018866.1"/>
</dbReference>
<dbReference type="Proteomes" id="UP000215224">
    <property type="component" value="Chromosome"/>
</dbReference>
<keyword evidence="3" id="KW-1185">Reference proteome</keyword>
<dbReference type="EMBL" id="CP018866">
    <property type="protein sequence ID" value="AST93253.1"/>
    <property type="molecule type" value="Genomic_DNA"/>
</dbReference>
<dbReference type="SUPFAM" id="SSF46689">
    <property type="entry name" value="Homeodomain-like"/>
    <property type="match status" value="1"/>
</dbReference>
<evidence type="ECO:0000313" key="2">
    <source>
        <dbReference type="EMBL" id="AST93253.1"/>
    </source>
</evidence>
<dbReference type="Gene3D" id="1.10.10.60">
    <property type="entry name" value="Homeodomain-like"/>
    <property type="match status" value="1"/>
</dbReference>
<proteinExistence type="predicted"/>
<evidence type="ECO:0000313" key="3">
    <source>
        <dbReference type="Proteomes" id="UP000215224"/>
    </source>
</evidence>
<organism evidence="2 3">
    <name type="scientific">Sutcliffiella cohnii</name>
    <dbReference type="NCBI Taxonomy" id="33932"/>
    <lineage>
        <taxon>Bacteria</taxon>
        <taxon>Bacillati</taxon>
        <taxon>Bacillota</taxon>
        <taxon>Bacilli</taxon>
        <taxon>Bacillales</taxon>
        <taxon>Bacillaceae</taxon>
        <taxon>Sutcliffiella</taxon>
    </lineage>
</organism>